<name>A0A7C1JR23_THERO</name>
<organism evidence="1">
    <name type="scientific">Thermomicrobium roseum</name>
    <dbReference type="NCBI Taxonomy" id="500"/>
    <lineage>
        <taxon>Bacteria</taxon>
        <taxon>Pseudomonadati</taxon>
        <taxon>Thermomicrobiota</taxon>
        <taxon>Thermomicrobia</taxon>
        <taxon>Thermomicrobiales</taxon>
        <taxon>Thermomicrobiaceae</taxon>
        <taxon>Thermomicrobium</taxon>
    </lineage>
</organism>
<protein>
    <submittedName>
        <fullName evidence="1">Uncharacterized protein</fullName>
    </submittedName>
</protein>
<proteinExistence type="predicted"/>
<reference evidence="1" key="1">
    <citation type="journal article" date="2020" name="mSystems">
        <title>Genome- and Community-Level Interaction Insights into Carbon Utilization and Element Cycling Functions of Hydrothermarchaeota in Hydrothermal Sediment.</title>
        <authorList>
            <person name="Zhou Z."/>
            <person name="Liu Y."/>
            <person name="Xu W."/>
            <person name="Pan J."/>
            <person name="Luo Z.H."/>
            <person name="Li M."/>
        </authorList>
    </citation>
    <scope>NUCLEOTIDE SEQUENCE [LARGE SCALE GENOMIC DNA]</scope>
    <source>
        <strain evidence="1">SpSt-222</strain>
    </source>
</reference>
<dbReference type="EMBL" id="DSJL01000001">
    <property type="protein sequence ID" value="HEF64158.1"/>
    <property type="molecule type" value="Genomic_DNA"/>
</dbReference>
<dbReference type="AlphaFoldDB" id="A0A7C1JR23"/>
<comment type="caution">
    <text evidence="1">The sequence shown here is derived from an EMBL/GenBank/DDBJ whole genome shotgun (WGS) entry which is preliminary data.</text>
</comment>
<evidence type="ECO:0000313" key="1">
    <source>
        <dbReference type="EMBL" id="HEF64158.1"/>
    </source>
</evidence>
<sequence length="162" mass="16648">MGERVGDSIGIGVTVAVMDVTTGQGTGTGATGAVNAAGTVVVTLNMALDAVDLVEVGGLTLGVTSEDETAVSTTVESSLELAAVGDARFQSPAGPDSVANGEPPHAAKTRRRNATASDRVTDTYILQNLLAFRRPSHRGRAALCAKTVLLSRTIPQNMIQWS</sequence>
<gene>
    <name evidence="1" type="ORF">ENP47_00875</name>
</gene>
<accession>A0A7C1JR23</accession>